<gene>
    <name evidence="1" type="ORF">LCGC14_2194000</name>
</gene>
<organism evidence="1">
    <name type="scientific">marine sediment metagenome</name>
    <dbReference type="NCBI Taxonomy" id="412755"/>
    <lineage>
        <taxon>unclassified sequences</taxon>
        <taxon>metagenomes</taxon>
        <taxon>ecological metagenomes</taxon>
    </lineage>
</organism>
<proteinExistence type="predicted"/>
<dbReference type="AlphaFoldDB" id="A0A0F9DIQ8"/>
<name>A0A0F9DIQ8_9ZZZZ</name>
<reference evidence="1" key="1">
    <citation type="journal article" date="2015" name="Nature">
        <title>Complex archaea that bridge the gap between prokaryotes and eukaryotes.</title>
        <authorList>
            <person name="Spang A."/>
            <person name="Saw J.H."/>
            <person name="Jorgensen S.L."/>
            <person name="Zaremba-Niedzwiedzka K."/>
            <person name="Martijn J."/>
            <person name="Lind A.E."/>
            <person name="van Eijk R."/>
            <person name="Schleper C."/>
            <person name="Guy L."/>
            <person name="Ettema T.J."/>
        </authorList>
    </citation>
    <scope>NUCLEOTIDE SEQUENCE</scope>
</reference>
<comment type="caution">
    <text evidence="1">The sequence shown here is derived from an EMBL/GenBank/DDBJ whole genome shotgun (WGS) entry which is preliminary data.</text>
</comment>
<protein>
    <submittedName>
        <fullName evidence="1">Uncharacterized protein</fullName>
    </submittedName>
</protein>
<dbReference type="EMBL" id="LAZR01028779">
    <property type="protein sequence ID" value="KKL61573.1"/>
    <property type="molecule type" value="Genomic_DNA"/>
</dbReference>
<sequence length="34" mass="3863">LRAGVDTKVINRAINAGTKKSLSEYIEFRRAKKK</sequence>
<accession>A0A0F9DIQ8</accession>
<feature type="non-terminal residue" evidence="1">
    <location>
        <position position="1"/>
    </location>
</feature>
<evidence type="ECO:0000313" key="1">
    <source>
        <dbReference type="EMBL" id="KKL61573.1"/>
    </source>
</evidence>